<evidence type="ECO:0000313" key="5">
    <source>
        <dbReference type="Proteomes" id="UP000576550"/>
    </source>
</evidence>
<dbReference type="Gene3D" id="1.20.120.1220">
    <property type="match status" value="1"/>
</dbReference>
<dbReference type="PANTHER" id="PTHR30487:SF0">
    <property type="entry name" value="PREPILIN LEADER PEPTIDASE_N-METHYLTRANSFERASE-RELATED"/>
    <property type="match status" value="1"/>
</dbReference>
<keyword evidence="2" id="KW-1133">Transmembrane helix</keyword>
<reference evidence="4 5" key="1">
    <citation type="journal article" date="2020" name="Biotechnol. Biofuels">
        <title>New insights from the biogas microbiome by comprehensive genome-resolved metagenomics of nearly 1600 species originating from multiple anaerobic digesters.</title>
        <authorList>
            <person name="Campanaro S."/>
            <person name="Treu L."/>
            <person name="Rodriguez-R L.M."/>
            <person name="Kovalovszki A."/>
            <person name="Ziels R.M."/>
            <person name="Maus I."/>
            <person name="Zhu X."/>
            <person name="Kougias P.G."/>
            <person name="Basile A."/>
            <person name="Luo G."/>
            <person name="Schluter A."/>
            <person name="Konstantinidis K.T."/>
            <person name="Angelidaki I."/>
        </authorList>
    </citation>
    <scope>NUCLEOTIDE SEQUENCE [LARGE SCALE GENOMIC DNA]</scope>
    <source>
        <strain evidence="4">AS05jafATM_89</strain>
    </source>
</reference>
<dbReference type="InterPro" id="IPR000045">
    <property type="entry name" value="Prepilin_IV_endopep_pep"/>
</dbReference>
<evidence type="ECO:0000259" key="3">
    <source>
        <dbReference type="Pfam" id="PF01478"/>
    </source>
</evidence>
<organism evidence="4 5">
    <name type="scientific">Candidatus Dojkabacteria bacterium</name>
    <dbReference type="NCBI Taxonomy" id="2099670"/>
    <lineage>
        <taxon>Bacteria</taxon>
        <taxon>Candidatus Dojkabacteria</taxon>
    </lineage>
</organism>
<feature type="transmembrane region" description="Helical" evidence="2">
    <location>
        <begin position="176"/>
        <end position="194"/>
    </location>
</feature>
<feature type="transmembrane region" description="Helical" evidence="2">
    <location>
        <begin position="98"/>
        <end position="117"/>
    </location>
</feature>
<evidence type="ECO:0000256" key="1">
    <source>
        <dbReference type="ARBA" id="ARBA00005801"/>
    </source>
</evidence>
<feature type="domain" description="Prepilin type IV endopeptidase peptidase" evidence="3">
    <location>
        <begin position="52"/>
        <end position="160"/>
    </location>
</feature>
<dbReference type="Pfam" id="PF01478">
    <property type="entry name" value="Peptidase_A24"/>
    <property type="match status" value="1"/>
</dbReference>
<accession>A0A832QFK0</accession>
<name>A0A832QFK0_9BACT</name>
<dbReference type="InterPro" id="IPR050882">
    <property type="entry name" value="Prepilin_peptidase/N-MTase"/>
</dbReference>
<dbReference type="GO" id="GO:0005886">
    <property type="term" value="C:plasma membrane"/>
    <property type="evidence" value="ECO:0007669"/>
    <property type="project" value="TreeGrafter"/>
</dbReference>
<feature type="transmembrane region" description="Helical" evidence="2">
    <location>
        <begin position="73"/>
        <end position="92"/>
    </location>
</feature>
<gene>
    <name evidence="4" type="ORF">GX533_02800</name>
</gene>
<keyword evidence="2" id="KW-0812">Transmembrane</keyword>
<sequence length="203" mass="22918">MKSQIFKKKLKKVDIIFIVCFLLSAISIPVALFLKSSDLKGILFSTLLLTPLFGALWYLAYYDYKKMEVQPTLSLALIIVLGIVNILAFFFWKDNEFGYNNLLGGITLGVIFQLIVLLTKERGLGQGDVRIAIISGLLVGFDGLTPWLYITIFSSLLYGIIIAIKRRKFRGLKIPFVPFMVFGVVILIISHLHLTQIHCFAQI</sequence>
<feature type="transmembrane region" description="Helical" evidence="2">
    <location>
        <begin position="147"/>
        <end position="164"/>
    </location>
</feature>
<comment type="similarity">
    <text evidence="1">Belongs to the peptidase A24 family.</text>
</comment>
<dbReference type="EMBL" id="DUTP01000005">
    <property type="protein sequence ID" value="HHX99577.1"/>
    <property type="molecule type" value="Genomic_DNA"/>
</dbReference>
<proteinExistence type="inferred from homology"/>
<protein>
    <recommendedName>
        <fullName evidence="3">Prepilin type IV endopeptidase peptidase domain-containing protein</fullName>
    </recommendedName>
</protein>
<dbReference type="Proteomes" id="UP000576550">
    <property type="component" value="Unassembled WGS sequence"/>
</dbReference>
<dbReference type="AlphaFoldDB" id="A0A832QFK0"/>
<feature type="transmembrane region" description="Helical" evidence="2">
    <location>
        <begin position="12"/>
        <end position="35"/>
    </location>
</feature>
<evidence type="ECO:0000313" key="4">
    <source>
        <dbReference type="EMBL" id="HHX99577.1"/>
    </source>
</evidence>
<dbReference type="GO" id="GO:0006465">
    <property type="term" value="P:signal peptide processing"/>
    <property type="evidence" value="ECO:0007669"/>
    <property type="project" value="TreeGrafter"/>
</dbReference>
<feature type="transmembrane region" description="Helical" evidence="2">
    <location>
        <begin position="41"/>
        <end position="61"/>
    </location>
</feature>
<evidence type="ECO:0000256" key="2">
    <source>
        <dbReference type="SAM" id="Phobius"/>
    </source>
</evidence>
<dbReference type="GO" id="GO:0004190">
    <property type="term" value="F:aspartic-type endopeptidase activity"/>
    <property type="evidence" value="ECO:0007669"/>
    <property type="project" value="InterPro"/>
</dbReference>
<comment type="caution">
    <text evidence="4">The sequence shown here is derived from an EMBL/GenBank/DDBJ whole genome shotgun (WGS) entry which is preliminary data.</text>
</comment>
<dbReference type="PANTHER" id="PTHR30487">
    <property type="entry name" value="TYPE 4 PREPILIN-LIKE PROTEINS LEADER PEPTIDE-PROCESSING ENZYME"/>
    <property type="match status" value="1"/>
</dbReference>
<keyword evidence="2" id="KW-0472">Membrane</keyword>